<dbReference type="InterPro" id="IPR043594">
    <property type="entry name" value="HMGL"/>
</dbReference>
<dbReference type="Pfam" id="PF00682">
    <property type="entry name" value="HMGL-like"/>
    <property type="match status" value="1"/>
</dbReference>
<dbReference type="Proteomes" id="UP000182314">
    <property type="component" value="Unassembled WGS sequence"/>
</dbReference>
<gene>
    <name evidence="5" type="ORF">SAMN05216286_1652</name>
</gene>
<keyword evidence="2" id="KW-0479">Metal-binding</keyword>
<dbReference type="CDD" id="cd07938">
    <property type="entry name" value="DRE_TIM_HMGL"/>
    <property type="match status" value="1"/>
</dbReference>
<dbReference type="SUPFAM" id="SSF51569">
    <property type="entry name" value="Aldolase"/>
    <property type="match status" value="1"/>
</dbReference>
<dbReference type="GO" id="GO:0006552">
    <property type="term" value="P:L-leucine catabolic process"/>
    <property type="evidence" value="ECO:0007669"/>
    <property type="project" value="TreeGrafter"/>
</dbReference>
<dbReference type="PANTHER" id="PTHR42738">
    <property type="entry name" value="HYDROXYMETHYLGLUTARYL-COA LYASE"/>
    <property type="match status" value="1"/>
</dbReference>
<accession>A0AA94H287</accession>
<evidence type="ECO:0000313" key="5">
    <source>
        <dbReference type="EMBL" id="SFC11655.1"/>
    </source>
</evidence>
<dbReference type="PANTHER" id="PTHR42738:SF7">
    <property type="entry name" value="HYDROXYMETHYLGLUTARYL-COA LYASE"/>
    <property type="match status" value="1"/>
</dbReference>
<comment type="similarity">
    <text evidence="1">Belongs to the HMG-CoA lyase family.</text>
</comment>
<dbReference type="Gene3D" id="3.20.20.70">
    <property type="entry name" value="Aldolase class I"/>
    <property type="match status" value="1"/>
</dbReference>
<dbReference type="GO" id="GO:0046951">
    <property type="term" value="P:ketone body biosynthetic process"/>
    <property type="evidence" value="ECO:0007669"/>
    <property type="project" value="TreeGrafter"/>
</dbReference>
<reference evidence="5 6" key="1">
    <citation type="submission" date="2016-10" db="EMBL/GenBank/DDBJ databases">
        <authorList>
            <person name="Varghese N."/>
            <person name="Submissions S."/>
        </authorList>
    </citation>
    <scope>NUCLEOTIDE SEQUENCE [LARGE SCALE GENOMIC DNA]</scope>
    <source>
        <strain evidence="5 6">CGMCC 1.7012</strain>
    </source>
</reference>
<proteinExistence type="inferred from homology"/>
<sequence>MVFFKANTMGKFIQLTEVGPRDGFQNIKQPIPTELKIRIIDHLIAAGAKNIEITSMVSPKAIPQMSDAKQVIAHVLEHHPTITPWVLVPNNRGAQLAVENHISHVNYVISVSPAHNSANINRTHQQSLDELAVIRQAHPDLEISLSLATAFGCPFIGATSTDTLLEMIHFAGDLGIHHITLCDTIGVANPLQTADLLQRVSARFPHLDIGLHMHNTHGMALANMMAGLQNGVTRFETAVGGLGGCPFAPGAAGNAATEDAVNMFSRMGFDCGISLDALLEVSALIRESIEPALLSSLSRARTYREFDFYPPQR</sequence>
<evidence type="ECO:0000256" key="2">
    <source>
        <dbReference type="ARBA" id="ARBA00022723"/>
    </source>
</evidence>
<dbReference type="AlphaFoldDB" id="A0AA94H287"/>
<evidence type="ECO:0000313" key="6">
    <source>
        <dbReference type="Proteomes" id="UP000182314"/>
    </source>
</evidence>
<protein>
    <submittedName>
        <fullName evidence="5">Hydroxymethylglutaryl-CoA lyase</fullName>
    </submittedName>
</protein>
<evidence type="ECO:0000259" key="4">
    <source>
        <dbReference type="PROSITE" id="PS50991"/>
    </source>
</evidence>
<name>A0AA94H287_9ENTR</name>
<dbReference type="GO" id="GO:0046872">
    <property type="term" value="F:metal ion binding"/>
    <property type="evidence" value="ECO:0007669"/>
    <property type="project" value="UniProtKB-KW"/>
</dbReference>
<feature type="domain" description="Pyruvate carboxyltransferase" evidence="4">
    <location>
        <begin position="13"/>
        <end position="279"/>
    </location>
</feature>
<dbReference type="GO" id="GO:0004419">
    <property type="term" value="F:hydroxymethylglutaryl-CoA lyase activity"/>
    <property type="evidence" value="ECO:0007669"/>
    <property type="project" value="TreeGrafter"/>
</dbReference>
<evidence type="ECO:0000256" key="3">
    <source>
        <dbReference type="ARBA" id="ARBA00023239"/>
    </source>
</evidence>
<dbReference type="InterPro" id="IPR013785">
    <property type="entry name" value="Aldolase_TIM"/>
</dbReference>
<dbReference type="EMBL" id="FOKO01000002">
    <property type="protein sequence ID" value="SFC11655.1"/>
    <property type="molecule type" value="Genomic_DNA"/>
</dbReference>
<dbReference type="InterPro" id="IPR000891">
    <property type="entry name" value="PYR_CT"/>
</dbReference>
<evidence type="ECO:0000256" key="1">
    <source>
        <dbReference type="ARBA" id="ARBA00009405"/>
    </source>
</evidence>
<comment type="caution">
    <text evidence="5">The sequence shown here is derived from an EMBL/GenBank/DDBJ whole genome shotgun (WGS) entry which is preliminary data.</text>
</comment>
<keyword evidence="3 5" id="KW-0456">Lyase</keyword>
<dbReference type="NCBIfam" id="NF004283">
    <property type="entry name" value="PRK05692.1"/>
    <property type="match status" value="1"/>
</dbReference>
<organism evidence="5 6">
    <name type="scientific">Kosakonia oryzae</name>
    <dbReference type="NCBI Taxonomy" id="497725"/>
    <lineage>
        <taxon>Bacteria</taxon>
        <taxon>Pseudomonadati</taxon>
        <taxon>Pseudomonadota</taxon>
        <taxon>Gammaproteobacteria</taxon>
        <taxon>Enterobacterales</taxon>
        <taxon>Enterobacteriaceae</taxon>
        <taxon>Kosakonia</taxon>
    </lineage>
</organism>
<dbReference type="PROSITE" id="PS50991">
    <property type="entry name" value="PYR_CT"/>
    <property type="match status" value="1"/>
</dbReference>